<keyword evidence="2" id="KW-1185">Reference proteome</keyword>
<proteinExistence type="predicted"/>
<name>A0A080MDJ0_9PROT</name>
<protein>
    <submittedName>
        <fullName evidence="1">Uncharacterized protein</fullName>
    </submittedName>
</protein>
<dbReference type="EMBL" id="JDST02000096">
    <property type="protein sequence ID" value="KFB75294.1"/>
    <property type="molecule type" value="Genomic_DNA"/>
</dbReference>
<dbReference type="Proteomes" id="UP000021315">
    <property type="component" value="Unassembled WGS sequence"/>
</dbReference>
<sequence length="64" mass="6947">MGTPAVAPVKNKLNVVYLKGKGYAHQEIADGVWVDEDTVTEKVRKLQDGGLPGLLAEHYRQGKG</sequence>
<gene>
    <name evidence="1" type="ORF">AW06_003666</name>
</gene>
<evidence type="ECO:0000313" key="1">
    <source>
        <dbReference type="EMBL" id="KFB75294.1"/>
    </source>
</evidence>
<dbReference type="STRING" id="1453999.AW06_003666"/>
<accession>A0A080MDJ0</accession>
<comment type="caution">
    <text evidence="1">The sequence shown here is derived from an EMBL/GenBank/DDBJ whole genome shotgun (WGS) entry which is preliminary data.</text>
</comment>
<organism evidence="1 2">
    <name type="scientific">Candidatus Accumulibacter cognatus</name>
    <dbReference type="NCBI Taxonomy" id="2954383"/>
    <lineage>
        <taxon>Bacteria</taxon>
        <taxon>Pseudomonadati</taxon>
        <taxon>Pseudomonadota</taxon>
        <taxon>Betaproteobacteria</taxon>
        <taxon>Candidatus Accumulibacter</taxon>
    </lineage>
</organism>
<evidence type="ECO:0000313" key="2">
    <source>
        <dbReference type="Proteomes" id="UP000021315"/>
    </source>
</evidence>
<reference evidence="1" key="1">
    <citation type="submission" date="2014-02" db="EMBL/GenBank/DDBJ databases">
        <title>Expanding our view of genomic diversity in Candidatus Accumulibacter clades.</title>
        <authorList>
            <person name="Skennerton C.T."/>
            <person name="Barr J.J."/>
            <person name="Slater F.R."/>
            <person name="Bond P.L."/>
            <person name="Tyson G.W."/>
        </authorList>
    </citation>
    <scope>NUCLEOTIDE SEQUENCE [LARGE SCALE GENOMIC DNA]</scope>
</reference>
<dbReference type="AlphaFoldDB" id="A0A080MDJ0"/>